<dbReference type="PANTHER" id="PTHR21600">
    <property type="entry name" value="MITOCHONDRIAL RNA PSEUDOURIDINE SYNTHASE"/>
    <property type="match status" value="1"/>
</dbReference>
<sequence length="384" mass="44374">MSTSAIQDNPCWGSPEACSLKDLLTQYSDWIVYDSGDYIGLNKPPDCRMDGPHKATVLKLLTYLYPTQQLQNAFPDEIERLNYIIQNVHQFGDCEKYLTAEGDGTPLRPCHQLDYATSGVLWIARTAAAANIARQALEQRRVSKTYVALVHGHVSSESSPVNYDQVDAWLQRTERRYRKQRQGASLKGSLPPHSIFHLWKTQQLKNEHNKKRVRQEPVFQDEEWQQLWAPLHENLSKQPKEFKEQLLQADWKLVKKEYSTLTRYFENVSEAYNTRLAKQRTQQTKHDDESEQIPHVFRTSEDVQSFFIAVPIGQDDNDFPMRIPPSYKEMAFMAKNATLQTGDASMDYKPSLTRCTIVQQGTLDGQCVTKVLLEPRTGRRHQLR</sequence>
<dbReference type="InterPro" id="IPR050188">
    <property type="entry name" value="RluA_PseudoU_synthase"/>
</dbReference>
<name>A0A1Z5KR70_FISSO</name>
<dbReference type="Proteomes" id="UP000198406">
    <property type="component" value="Unassembled WGS sequence"/>
</dbReference>
<protein>
    <recommendedName>
        <fullName evidence="1">Pseudouridine synthase RsuA/RluA-like domain-containing protein</fullName>
    </recommendedName>
</protein>
<dbReference type="GO" id="GO:0000455">
    <property type="term" value="P:enzyme-directed rRNA pseudouridine synthesis"/>
    <property type="evidence" value="ECO:0007669"/>
    <property type="project" value="TreeGrafter"/>
</dbReference>
<feature type="domain" description="Pseudouridine synthase RsuA/RluA-like" evidence="1">
    <location>
        <begin position="95"/>
        <end position="181"/>
    </location>
</feature>
<keyword evidence="3" id="KW-1185">Reference proteome</keyword>
<dbReference type="InParanoid" id="A0A1Z5KR70"/>
<dbReference type="Pfam" id="PF00849">
    <property type="entry name" value="PseudoU_synth_2"/>
    <property type="match status" value="1"/>
</dbReference>
<gene>
    <name evidence="2" type="ORF">FisN_38Hh015</name>
</gene>
<organism evidence="2 3">
    <name type="scientific">Fistulifera solaris</name>
    <name type="common">Oleaginous diatom</name>
    <dbReference type="NCBI Taxonomy" id="1519565"/>
    <lineage>
        <taxon>Eukaryota</taxon>
        <taxon>Sar</taxon>
        <taxon>Stramenopiles</taxon>
        <taxon>Ochrophyta</taxon>
        <taxon>Bacillariophyta</taxon>
        <taxon>Bacillariophyceae</taxon>
        <taxon>Bacillariophycidae</taxon>
        <taxon>Naviculales</taxon>
        <taxon>Naviculaceae</taxon>
        <taxon>Fistulifera</taxon>
    </lineage>
</organism>
<dbReference type="Gene3D" id="3.30.2350.10">
    <property type="entry name" value="Pseudouridine synthase"/>
    <property type="match status" value="1"/>
</dbReference>
<dbReference type="InterPro" id="IPR006145">
    <property type="entry name" value="PsdUridine_synth_RsuA/RluA"/>
</dbReference>
<dbReference type="GO" id="GO:0009982">
    <property type="term" value="F:pseudouridine synthase activity"/>
    <property type="evidence" value="ECO:0007669"/>
    <property type="project" value="InterPro"/>
</dbReference>
<proteinExistence type="predicted"/>
<dbReference type="EMBL" id="BDSP01000274">
    <property type="protein sequence ID" value="GAX28491.1"/>
    <property type="molecule type" value="Genomic_DNA"/>
</dbReference>
<comment type="caution">
    <text evidence="2">The sequence shown here is derived from an EMBL/GenBank/DDBJ whole genome shotgun (WGS) entry which is preliminary data.</text>
</comment>
<evidence type="ECO:0000259" key="1">
    <source>
        <dbReference type="Pfam" id="PF00849"/>
    </source>
</evidence>
<evidence type="ECO:0000313" key="3">
    <source>
        <dbReference type="Proteomes" id="UP000198406"/>
    </source>
</evidence>
<dbReference type="PANTHER" id="PTHR21600:SF70">
    <property type="entry name" value="PSEUDOURIDINE SYNTHASE RSUA_RLUA-LIKE DOMAIN-CONTAINING PROTEIN"/>
    <property type="match status" value="1"/>
</dbReference>
<dbReference type="SUPFAM" id="SSF55120">
    <property type="entry name" value="Pseudouridine synthase"/>
    <property type="match status" value="1"/>
</dbReference>
<evidence type="ECO:0000313" key="2">
    <source>
        <dbReference type="EMBL" id="GAX28491.1"/>
    </source>
</evidence>
<dbReference type="InterPro" id="IPR020103">
    <property type="entry name" value="PsdUridine_synth_cat_dom_sf"/>
</dbReference>
<dbReference type="GO" id="GO:0003723">
    <property type="term" value="F:RNA binding"/>
    <property type="evidence" value="ECO:0007669"/>
    <property type="project" value="InterPro"/>
</dbReference>
<dbReference type="AlphaFoldDB" id="A0A1Z5KR70"/>
<accession>A0A1Z5KR70</accession>
<dbReference type="OrthoDB" id="428658at2759"/>
<reference evidence="2 3" key="1">
    <citation type="journal article" date="2015" name="Plant Cell">
        <title>Oil accumulation by the oleaginous diatom Fistulifera solaris as revealed by the genome and transcriptome.</title>
        <authorList>
            <person name="Tanaka T."/>
            <person name="Maeda Y."/>
            <person name="Veluchamy A."/>
            <person name="Tanaka M."/>
            <person name="Abida H."/>
            <person name="Marechal E."/>
            <person name="Bowler C."/>
            <person name="Muto M."/>
            <person name="Sunaga Y."/>
            <person name="Tanaka M."/>
            <person name="Yoshino T."/>
            <person name="Taniguchi T."/>
            <person name="Fukuda Y."/>
            <person name="Nemoto M."/>
            <person name="Matsumoto M."/>
            <person name="Wong P.S."/>
            <person name="Aburatani S."/>
            <person name="Fujibuchi W."/>
        </authorList>
    </citation>
    <scope>NUCLEOTIDE SEQUENCE [LARGE SCALE GENOMIC DNA]</scope>
    <source>
        <strain evidence="2 3">JPCC DA0580</strain>
    </source>
</reference>